<dbReference type="InterPro" id="IPR050951">
    <property type="entry name" value="Retrovirus_Pol_polyprotein"/>
</dbReference>
<evidence type="ECO:0000256" key="3">
    <source>
        <dbReference type="ARBA" id="ARBA00022695"/>
    </source>
</evidence>
<dbReference type="Pfam" id="PF17917">
    <property type="entry name" value="RT_RNaseH"/>
    <property type="match status" value="1"/>
</dbReference>
<dbReference type="PANTHER" id="PTHR37984:SF5">
    <property type="entry name" value="PROTEIN NYNRIN-LIKE"/>
    <property type="match status" value="1"/>
</dbReference>
<dbReference type="AlphaFoldDB" id="A0A2N5S1W9"/>
<dbReference type="InterPro" id="IPR021109">
    <property type="entry name" value="Peptidase_aspartic_dom_sf"/>
</dbReference>
<dbReference type="Gene3D" id="2.40.70.10">
    <property type="entry name" value="Acid Proteases"/>
    <property type="match status" value="1"/>
</dbReference>
<gene>
    <name evidence="10" type="ORF">PCASD_22646</name>
</gene>
<dbReference type="CDD" id="cd00303">
    <property type="entry name" value="retropepsin_like"/>
    <property type="match status" value="1"/>
</dbReference>
<dbReference type="FunFam" id="3.30.70.270:FF:000020">
    <property type="entry name" value="Transposon Tf2-6 polyprotein-like Protein"/>
    <property type="match status" value="1"/>
</dbReference>
<accession>A0A2N5S1W9</accession>
<feature type="domain" description="Reverse transcriptase RNase H-like" evidence="9">
    <location>
        <begin position="457"/>
        <end position="562"/>
    </location>
</feature>
<dbReference type="EC" id="2.7.7.49" evidence="1"/>
<dbReference type="InterPro" id="IPR041373">
    <property type="entry name" value="RT_RNaseH"/>
</dbReference>
<feature type="domain" description="Reverse transcriptase" evidence="8">
    <location>
        <begin position="213"/>
        <end position="364"/>
    </location>
</feature>
<dbReference type="SUPFAM" id="SSF56672">
    <property type="entry name" value="DNA/RNA polymerases"/>
    <property type="match status" value="1"/>
</dbReference>
<dbReference type="GO" id="GO:0003964">
    <property type="term" value="F:RNA-directed DNA polymerase activity"/>
    <property type="evidence" value="ECO:0007669"/>
    <property type="project" value="UniProtKB-KW"/>
</dbReference>
<evidence type="ECO:0000259" key="9">
    <source>
        <dbReference type="Pfam" id="PF17917"/>
    </source>
</evidence>
<evidence type="ECO:0000256" key="2">
    <source>
        <dbReference type="ARBA" id="ARBA00022679"/>
    </source>
</evidence>
<dbReference type="CDD" id="cd01647">
    <property type="entry name" value="RT_LTR"/>
    <property type="match status" value="1"/>
</dbReference>
<organism evidence="10 11">
    <name type="scientific">Puccinia coronata f. sp. avenae</name>
    <dbReference type="NCBI Taxonomy" id="200324"/>
    <lineage>
        <taxon>Eukaryota</taxon>
        <taxon>Fungi</taxon>
        <taxon>Dikarya</taxon>
        <taxon>Basidiomycota</taxon>
        <taxon>Pucciniomycotina</taxon>
        <taxon>Pucciniomycetes</taxon>
        <taxon>Pucciniales</taxon>
        <taxon>Pucciniaceae</taxon>
        <taxon>Puccinia</taxon>
    </lineage>
</organism>
<evidence type="ECO:0000256" key="7">
    <source>
        <dbReference type="ARBA" id="ARBA00022918"/>
    </source>
</evidence>
<sequence>MDESFTVAGAFGEVIRDNQTAVVPLCLEGIVMPVTCRVVPLASFDVILGRDWIAEYVYSTDWSTNEWVLRTPDHYNAEPRLCQEAFDRRITAVASDCYLNLKSDRTVLGPRDDISPSLPSSFPESQPLRDKMIELTNRYANLFEELTHASDRERVIKHLVDTGDAQPVHQPVCQMSPALLGELKTRLDKLQQAGFIWPSTSAWSSPILFAKNPNSGKLRLCVDYRALNAVTILLIQECFDSLKNTLFSSKIDLQQGFHQMRIAKQDVPPTAFGTKYGHYEWLVMPFGLVNTPSTFQRMMTHVLREFINDFVQVYLDNILIYSASEEEHLQHVEKVLEVLCREELKCSGTKCSFGQTKIQFVGHMVSYKSVQTMADKLETIRTWPRPQNVHYVQSFLGLGGYYRCYVKNFAKLAAPLHDLTAGAVKKRQAVKWLPKHKLAFVELKKALTTAPVLLMPDQSKPYVVETDASDYAVGAVLLQRGDYDKLHPVAFESCKLNSSQRKYLAQERELLAILHAWRKWSIYLHGAVKTTVVFTDHSSLQYLATQKMPSPRLCRWIDKFSEMDNLVKYKKGLENIVPDALSRRADLVLIDEIRDQIHSTDWPLIIPYLVDGREIPVDVSAEAIRRASSNSKLFEYDPKAKTLVYLGRPGLLEKSPFVPFAHRFDLLRQVHDNAGHRSRDSTLQLL</sequence>
<keyword evidence="5" id="KW-0255">Endonuclease</keyword>
<evidence type="ECO:0000256" key="1">
    <source>
        <dbReference type="ARBA" id="ARBA00012493"/>
    </source>
</evidence>
<dbReference type="InterPro" id="IPR000477">
    <property type="entry name" value="RT_dom"/>
</dbReference>
<evidence type="ECO:0000256" key="5">
    <source>
        <dbReference type="ARBA" id="ARBA00022759"/>
    </source>
</evidence>
<evidence type="ECO:0000313" key="11">
    <source>
        <dbReference type="Proteomes" id="UP000235392"/>
    </source>
</evidence>
<dbReference type="EMBL" id="PGCI01001146">
    <property type="protein sequence ID" value="PLW07235.1"/>
    <property type="molecule type" value="Genomic_DNA"/>
</dbReference>
<keyword evidence="2" id="KW-0808">Transferase</keyword>
<proteinExistence type="predicted"/>
<name>A0A2N5S1W9_9BASI</name>
<keyword evidence="6" id="KW-0378">Hydrolase</keyword>
<dbReference type="Proteomes" id="UP000235392">
    <property type="component" value="Unassembled WGS sequence"/>
</dbReference>
<evidence type="ECO:0000256" key="6">
    <source>
        <dbReference type="ARBA" id="ARBA00022801"/>
    </source>
</evidence>
<comment type="caution">
    <text evidence="10">The sequence shown here is derived from an EMBL/GenBank/DDBJ whole genome shotgun (WGS) entry which is preliminary data.</text>
</comment>
<dbReference type="PANTHER" id="PTHR37984">
    <property type="entry name" value="PROTEIN CBG26694"/>
    <property type="match status" value="1"/>
</dbReference>
<keyword evidence="3" id="KW-0548">Nucleotidyltransferase</keyword>
<evidence type="ECO:0000259" key="8">
    <source>
        <dbReference type="Pfam" id="PF00078"/>
    </source>
</evidence>
<reference evidence="10 11" key="1">
    <citation type="submission" date="2017-11" db="EMBL/GenBank/DDBJ databases">
        <title>De novo assembly and phasing of dikaryotic genomes from two isolates of Puccinia coronata f. sp. avenae, the causal agent of oat crown rust.</title>
        <authorList>
            <person name="Miller M.E."/>
            <person name="Zhang Y."/>
            <person name="Omidvar V."/>
            <person name="Sperschneider J."/>
            <person name="Schwessinger B."/>
            <person name="Raley C."/>
            <person name="Palmer J.M."/>
            <person name="Garnica D."/>
            <person name="Upadhyaya N."/>
            <person name="Rathjen J."/>
            <person name="Taylor J.M."/>
            <person name="Park R.F."/>
            <person name="Dodds P.N."/>
            <person name="Hirsch C.D."/>
            <person name="Kianian S.F."/>
            <person name="Figueroa M."/>
        </authorList>
    </citation>
    <scope>NUCLEOTIDE SEQUENCE [LARGE SCALE GENOMIC DNA]</scope>
    <source>
        <strain evidence="10">12SD80</strain>
    </source>
</reference>
<evidence type="ECO:0000256" key="4">
    <source>
        <dbReference type="ARBA" id="ARBA00022722"/>
    </source>
</evidence>
<dbReference type="Gene3D" id="3.10.10.10">
    <property type="entry name" value="HIV Type 1 Reverse Transcriptase, subunit A, domain 1"/>
    <property type="match status" value="1"/>
</dbReference>
<keyword evidence="4" id="KW-0540">Nuclease</keyword>
<dbReference type="Pfam" id="PF00078">
    <property type="entry name" value="RVT_1"/>
    <property type="match status" value="1"/>
</dbReference>
<dbReference type="GO" id="GO:0004519">
    <property type="term" value="F:endonuclease activity"/>
    <property type="evidence" value="ECO:0007669"/>
    <property type="project" value="UniProtKB-KW"/>
</dbReference>
<dbReference type="GO" id="GO:0016787">
    <property type="term" value="F:hydrolase activity"/>
    <property type="evidence" value="ECO:0007669"/>
    <property type="project" value="UniProtKB-KW"/>
</dbReference>
<dbReference type="InterPro" id="IPR043502">
    <property type="entry name" value="DNA/RNA_pol_sf"/>
</dbReference>
<dbReference type="InterPro" id="IPR043128">
    <property type="entry name" value="Rev_trsase/Diguanyl_cyclase"/>
</dbReference>
<protein>
    <recommendedName>
        <fullName evidence="1">RNA-directed DNA polymerase</fullName>
        <ecNumber evidence="1">2.7.7.49</ecNumber>
    </recommendedName>
</protein>
<keyword evidence="7" id="KW-0695">RNA-directed DNA polymerase</keyword>
<dbReference type="CDD" id="cd09274">
    <property type="entry name" value="RNase_HI_RT_Ty3"/>
    <property type="match status" value="1"/>
</dbReference>
<evidence type="ECO:0000313" key="10">
    <source>
        <dbReference type="EMBL" id="PLW07235.1"/>
    </source>
</evidence>
<dbReference type="Gene3D" id="3.30.70.270">
    <property type="match status" value="2"/>
</dbReference>